<comment type="caution">
    <text evidence="3">The sequence shown here is derived from an EMBL/GenBank/DDBJ whole genome shotgun (WGS) entry which is preliminary data.</text>
</comment>
<dbReference type="PANTHER" id="PTHR42760">
    <property type="entry name" value="SHORT-CHAIN DEHYDROGENASES/REDUCTASES FAMILY MEMBER"/>
    <property type="match status" value="1"/>
</dbReference>
<dbReference type="InterPro" id="IPR036291">
    <property type="entry name" value="NAD(P)-bd_dom_sf"/>
</dbReference>
<keyword evidence="2" id="KW-0560">Oxidoreductase</keyword>
<proteinExistence type="inferred from homology"/>
<evidence type="ECO:0000313" key="3">
    <source>
        <dbReference type="EMBL" id="REG01998.1"/>
    </source>
</evidence>
<comment type="similarity">
    <text evidence="1">Belongs to the short-chain dehydrogenases/reductases (SDR) family.</text>
</comment>
<dbReference type="Pfam" id="PF13561">
    <property type="entry name" value="adh_short_C2"/>
    <property type="match status" value="1"/>
</dbReference>
<dbReference type="InterPro" id="IPR020904">
    <property type="entry name" value="Sc_DH/Rdtase_CS"/>
</dbReference>
<protein>
    <submittedName>
        <fullName evidence="3">3-oxoacyl-[acyl-carrier protein] reductase</fullName>
    </submittedName>
</protein>
<gene>
    <name evidence="3" type="ORF">DFJ67_8087</name>
</gene>
<reference evidence="3 4" key="1">
    <citation type="submission" date="2018-08" db="EMBL/GenBank/DDBJ databases">
        <title>Sequencing the genomes of 1000 actinobacteria strains.</title>
        <authorList>
            <person name="Klenk H.-P."/>
        </authorList>
    </citation>
    <scope>NUCLEOTIDE SEQUENCE [LARGE SCALE GENOMIC DNA]</scope>
    <source>
        <strain evidence="3 4">DSM 44099</strain>
    </source>
</reference>
<dbReference type="PANTHER" id="PTHR42760:SF133">
    <property type="entry name" value="3-OXOACYL-[ACYL-CARRIER-PROTEIN] REDUCTASE"/>
    <property type="match status" value="1"/>
</dbReference>
<evidence type="ECO:0000256" key="2">
    <source>
        <dbReference type="ARBA" id="ARBA00023002"/>
    </source>
</evidence>
<dbReference type="GO" id="GO:0006633">
    <property type="term" value="P:fatty acid biosynthetic process"/>
    <property type="evidence" value="ECO:0007669"/>
    <property type="project" value="TreeGrafter"/>
</dbReference>
<dbReference type="GO" id="GO:0048038">
    <property type="term" value="F:quinone binding"/>
    <property type="evidence" value="ECO:0007669"/>
    <property type="project" value="TreeGrafter"/>
</dbReference>
<evidence type="ECO:0000313" key="4">
    <source>
        <dbReference type="Proteomes" id="UP000256913"/>
    </source>
</evidence>
<sequence length="253" mass="26462">MTQRVALVTGVSRRIGIGAAVARRLAASEHRLLLSGLPSYDDEQPYGGDPDGIAAIMAELGAGPHHYAPADLTDPDAPGALVQDAVERFGRVDTLVAVHTYSTGNTFGALDAAEIDRHLVVNIRATMLLVEAFAAAHEAGAGRVVLFSSGQRLGPMIGELPYAVSKAAVESLTQQLGTTLMRRGITINCVNPGPTETGWASADTQTAVAELFPGGRWGTPDDAARLVAWLCSPDAGWVTGQVIDSEGGFNRYG</sequence>
<dbReference type="PRINTS" id="PR00081">
    <property type="entry name" value="GDHRDH"/>
</dbReference>
<dbReference type="SUPFAM" id="SSF51735">
    <property type="entry name" value="NAD(P)-binding Rossmann-fold domains"/>
    <property type="match status" value="1"/>
</dbReference>
<dbReference type="PROSITE" id="PS00061">
    <property type="entry name" value="ADH_SHORT"/>
    <property type="match status" value="1"/>
</dbReference>
<keyword evidence="4" id="KW-1185">Reference proteome</keyword>
<dbReference type="OrthoDB" id="9803333at2"/>
<dbReference type="GO" id="GO:0016616">
    <property type="term" value="F:oxidoreductase activity, acting on the CH-OH group of donors, NAD or NADP as acceptor"/>
    <property type="evidence" value="ECO:0007669"/>
    <property type="project" value="TreeGrafter"/>
</dbReference>
<dbReference type="CDD" id="cd05233">
    <property type="entry name" value="SDR_c"/>
    <property type="match status" value="1"/>
</dbReference>
<dbReference type="RefSeq" id="WP_116077218.1">
    <property type="nucleotide sequence ID" value="NZ_QUMQ01000001.1"/>
</dbReference>
<accession>A0A3D9ZXS4</accession>
<dbReference type="AlphaFoldDB" id="A0A3D9ZXS4"/>
<organism evidence="3 4">
    <name type="scientific">Asanoa ferruginea</name>
    <dbReference type="NCBI Taxonomy" id="53367"/>
    <lineage>
        <taxon>Bacteria</taxon>
        <taxon>Bacillati</taxon>
        <taxon>Actinomycetota</taxon>
        <taxon>Actinomycetes</taxon>
        <taxon>Micromonosporales</taxon>
        <taxon>Micromonosporaceae</taxon>
        <taxon>Asanoa</taxon>
    </lineage>
</organism>
<dbReference type="Proteomes" id="UP000256913">
    <property type="component" value="Unassembled WGS sequence"/>
</dbReference>
<dbReference type="Gene3D" id="3.40.50.720">
    <property type="entry name" value="NAD(P)-binding Rossmann-like Domain"/>
    <property type="match status" value="1"/>
</dbReference>
<dbReference type="EMBL" id="QUMQ01000001">
    <property type="protein sequence ID" value="REG01998.1"/>
    <property type="molecule type" value="Genomic_DNA"/>
</dbReference>
<dbReference type="InterPro" id="IPR002347">
    <property type="entry name" value="SDR_fam"/>
</dbReference>
<evidence type="ECO:0000256" key="1">
    <source>
        <dbReference type="ARBA" id="ARBA00006484"/>
    </source>
</evidence>
<name>A0A3D9ZXS4_9ACTN</name>